<evidence type="ECO:0000313" key="2">
    <source>
        <dbReference type="Proteomes" id="UP000828390"/>
    </source>
</evidence>
<comment type="caution">
    <text evidence="1">The sequence shown here is derived from an EMBL/GenBank/DDBJ whole genome shotgun (WGS) entry which is preliminary data.</text>
</comment>
<dbReference type="AlphaFoldDB" id="A0A9D4FGB0"/>
<name>A0A9D4FGB0_DREPO</name>
<keyword evidence="2" id="KW-1185">Reference proteome</keyword>
<reference evidence="1" key="2">
    <citation type="submission" date="2020-11" db="EMBL/GenBank/DDBJ databases">
        <authorList>
            <person name="McCartney M.A."/>
            <person name="Auch B."/>
            <person name="Kono T."/>
            <person name="Mallez S."/>
            <person name="Becker A."/>
            <person name="Gohl D.M."/>
            <person name="Silverstein K.A.T."/>
            <person name="Koren S."/>
            <person name="Bechman K.B."/>
            <person name="Herman A."/>
            <person name="Abrahante J.E."/>
            <person name="Garbe J."/>
        </authorList>
    </citation>
    <scope>NUCLEOTIDE SEQUENCE</scope>
    <source>
        <strain evidence="1">Duluth1</strain>
        <tissue evidence="1">Whole animal</tissue>
    </source>
</reference>
<accession>A0A9D4FGB0</accession>
<sequence>METPEISDVVNNYNELLAGLGKLDGYQLEVPIDQAVNPVVQPTRYVPYTLQEKLEAKIK</sequence>
<reference evidence="1" key="1">
    <citation type="journal article" date="2019" name="bioRxiv">
        <title>The Genome of the Zebra Mussel, Dreissena polymorpha: A Resource for Invasive Species Research.</title>
        <authorList>
            <person name="McCartney M.A."/>
            <person name="Auch B."/>
            <person name="Kono T."/>
            <person name="Mallez S."/>
            <person name="Zhang Y."/>
            <person name="Obille A."/>
            <person name="Becker A."/>
            <person name="Abrahante J.E."/>
            <person name="Garbe J."/>
            <person name="Badalamenti J.P."/>
            <person name="Herman A."/>
            <person name="Mangelson H."/>
            <person name="Liachko I."/>
            <person name="Sullivan S."/>
            <person name="Sone E.D."/>
            <person name="Koren S."/>
            <person name="Silverstein K.A.T."/>
            <person name="Beckman K.B."/>
            <person name="Gohl D.M."/>
        </authorList>
    </citation>
    <scope>NUCLEOTIDE SEQUENCE</scope>
    <source>
        <strain evidence="1">Duluth1</strain>
        <tissue evidence="1">Whole animal</tissue>
    </source>
</reference>
<proteinExistence type="predicted"/>
<protein>
    <submittedName>
        <fullName evidence="1">Uncharacterized protein</fullName>
    </submittedName>
</protein>
<gene>
    <name evidence="1" type="ORF">DPMN_149614</name>
</gene>
<organism evidence="1 2">
    <name type="scientific">Dreissena polymorpha</name>
    <name type="common">Zebra mussel</name>
    <name type="synonym">Mytilus polymorpha</name>
    <dbReference type="NCBI Taxonomy" id="45954"/>
    <lineage>
        <taxon>Eukaryota</taxon>
        <taxon>Metazoa</taxon>
        <taxon>Spiralia</taxon>
        <taxon>Lophotrochozoa</taxon>
        <taxon>Mollusca</taxon>
        <taxon>Bivalvia</taxon>
        <taxon>Autobranchia</taxon>
        <taxon>Heteroconchia</taxon>
        <taxon>Euheterodonta</taxon>
        <taxon>Imparidentia</taxon>
        <taxon>Neoheterodontei</taxon>
        <taxon>Myida</taxon>
        <taxon>Dreissenoidea</taxon>
        <taxon>Dreissenidae</taxon>
        <taxon>Dreissena</taxon>
    </lineage>
</organism>
<dbReference type="Proteomes" id="UP000828390">
    <property type="component" value="Unassembled WGS sequence"/>
</dbReference>
<evidence type="ECO:0000313" key="1">
    <source>
        <dbReference type="EMBL" id="KAH3796050.1"/>
    </source>
</evidence>
<dbReference type="EMBL" id="JAIWYP010000007">
    <property type="protein sequence ID" value="KAH3796050.1"/>
    <property type="molecule type" value="Genomic_DNA"/>
</dbReference>